<dbReference type="OrthoDB" id="776768at2759"/>
<protein>
    <submittedName>
        <fullName evidence="2">Uncharacterized protein</fullName>
    </submittedName>
</protein>
<dbReference type="AlphaFoldDB" id="A0A833QK15"/>
<dbReference type="PANTHER" id="PTHR31267:SF3">
    <property type="entry name" value="OS03G0756700 PROTEIN"/>
    <property type="match status" value="1"/>
</dbReference>
<keyword evidence="3" id="KW-1185">Reference proteome</keyword>
<dbReference type="EMBL" id="SWLB01000023">
    <property type="protein sequence ID" value="KAF3323377.1"/>
    <property type="molecule type" value="Genomic_DNA"/>
</dbReference>
<reference evidence="2" key="1">
    <citation type="submission" date="2020-01" db="EMBL/GenBank/DDBJ databases">
        <title>Genome sequence of Kobresia littledalei, the first chromosome-level genome in the family Cyperaceae.</title>
        <authorList>
            <person name="Qu G."/>
        </authorList>
    </citation>
    <scope>NUCLEOTIDE SEQUENCE</scope>
    <source>
        <strain evidence="2">C.B.Clarke</strain>
        <tissue evidence="2">Leaf</tissue>
    </source>
</reference>
<dbReference type="Proteomes" id="UP000623129">
    <property type="component" value="Unassembled WGS sequence"/>
</dbReference>
<accession>A0A833QK15</accession>
<evidence type="ECO:0000256" key="1">
    <source>
        <dbReference type="SAM" id="MobiDB-lite"/>
    </source>
</evidence>
<sequence>MNFISDKNNALFSQCMMEPNRKVERARSNATTSLDIPKSVTADSTTSYENSLKQISLQNQFISNQQLSHNQYPSVHLNPNQPQIDHYISQSDILDSKSTLCAQDTIFNSFDFTKMASNTINNSCKSVIENSPDPMVNNLWNVSLVQQNLASVHPAKVASSMLFQSKMEGNKSLPSIAKVSMHPWNQDQKQDIPDNARMLSISSDEVRNLKEYSHFSGRKDPILQFGAKSPKRGCSGGPHEVGPRPKKQRADTSALVSWFRVVDGSHQRPCNARIKEHGWPQATNRLSENVEDITKLKEDVPSETLIRKRLILTTQLTWQLFPALQYKYLTEDATLAYQKITYCVSRSALEEACTLISSRDNSSLHSSAADRMLQKFSSKSAGGNTLLEAVEKIMQKSTTLESHFLRLDKRSCLVDLKLTWQELERCAIVNCLGKYHTQSRHVNPEGTSNPQTAPRRNLAQRHATLVVLQMDTASLHGVPCLSL</sequence>
<gene>
    <name evidence="2" type="ORF">FCM35_KLT12108</name>
</gene>
<evidence type="ECO:0000313" key="2">
    <source>
        <dbReference type="EMBL" id="KAF3323377.1"/>
    </source>
</evidence>
<evidence type="ECO:0000313" key="3">
    <source>
        <dbReference type="Proteomes" id="UP000623129"/>
    </source>
</evidence>
<dbReference type="PANTHER" id="PTHR31267">
    <property type="entry name" value="DENTIN SIALOPHOSPHOPROTEIN-LIKE PROTEIN"/>
    <property type="match status" value="1"/>
</dbReference>
<organism evidence="2 3">
    <name type="scientific">Carex littledalei</name>
    <dbReference type="NCBI Taxonomy" id="544730"/>
    <lineage>
        <taxon>Eukaryota</taxon>
        <taxon>Viridiplantae</taxon>
        <taxon>Streptophyta</taxon>
        <taxon>Embryophyta</taxon>
        <taxon>Tracheophyta</taxon>
        <taxon>Spermatophyta</taxon>
        <taxon>Magnoliopsida</taxon>
        <taxon>Liliopsida</taxon>
        <taxon>Poales</taxon>
        <taxon>Cyperaceae</taxon>
        <taxon>Cyperoideae</taxon>
        <taxon>Cariceae</taxon>
        <taxon>Carex</taxon>
        <taxon>Carex subgen. Euthyceras</taxon>
    </lineage>
</organism>
<proteinExistence type="predicted"/>
<comment type="caution">
    <text evidence="2">The sequence shown here is derived from an EMBL/GenBank/DDBJ whole genome shotgun (WGS) entry which is preliminary data.</text>
</comment>
<name>A0A833QK15_9POAL</name>
<feature type="region of interest" description="Disordered" evidence="1">
    <location>
        <begin position="223"/>
        <end position="248"/>
    </location>
</feature>